<dbReference type="Pfam" id="PF01135">
    <property type="entry name" value="PCMT"/>
    <property type="match status" value="1"/>
</dbReference>
<dbReference type="Gene3D" id="3.40.50.150">
    <property type="entry name" value="Vaccinia Virus protein VP39"/>
    <property type="match status" value="1"/>
</dbReference>
<dbReference type="Proteomes" id="UP000281647">
    <property type="component" value="Unassembled WGS sequence"/>
</dbReference>
<dbReference type="RefSeq" id="WP_128625523.1">
    <property type="nucleotide sequence ID" value="NZ_ML133515.1"/>
</dbReference>
<sequence>MDTDFSEQRVKMVDGQIRTTDVTDAALLAAMLSVPREAFVGAGLRDLAYIDDDIQIAAAAEGRPARYLMEPSPFAKLVQLAQITPADFVLDIGAGTGYAAAILSRLASSVVALESDPALAEAAGATLSELGYDNVAVVQGVLNEGYGAEAPYDVILLGGAVETIPAALFDQLKEGGRLVAVEGQGNAGTARLFLKTAGIVTSRSAFNAAIRPLPGFERTPVFEF</sequence>
<accession>A0A432V004</accession>
<organism evidence="4 5">
    <name type="scientific">Borborobacter arsenicus</name>
    <dbReference type="NCBI Taxonomy" id="1851146"/>
    <lineage>
        <taxon>Bacteria</taxon>
        <taxon>Pseudomonadati</taxon>
        <taxon>Pseudomonadota</taxon>
        <taxon>Alphaproteobacteria</taxon>
        <taxon>Hyphomicrobiales</taxon>
        <taxon>Phyllobacteriaceae</taxon>
        <taxon>Borborobacter</taxon>
    </lineage>
</organism>
<comment type="similarity">
    <text evidence="1">Belongs to the methyltransferase superfamily. L-isoaspartyl/D-aspartyl protein methyltransferase family.</text>
</comment>
<dbReference type="GO" id="GO:0032259">
    <property type="term" value="P:methylation"/>
    <property type="evidence" value="ECO:0007669"/>
    <property type="project" value="UniProtKB-KW"/>
</dbReference>
<comment type="caution">
    <text evidence="4">The sequence shown here is derived from an EMBL/GenBank/DDBJ whole genome shotgun (WGS) entry which is preliminary data.</text>
</comment>
<dbReference type="PANTHER" id="PTHR11579">
    <property type="entry name" value="PROTEIN-L-ISOASPARTATE O-METHYLTRANSFERASE"/>
    <property type="match status" value="1"/>
</dbReference>
<dbReference type="OrthoDB" id="9798496at2"/>
<evidence type="ECO:0000256" key="3">
    <source>
        <dbReference type="ARBA" id="ARBA00030757"/>
    </source>
</evidence>
<keyword evidence="4" id="KW-0489">Methyltransferase</keyword>
<evidence type="ECO:0000256" key="1">
    <source>
        <dbReference type="ARBA" id="ARBA00005369"/>
    </source>
</evidence>
<evidence type="ECO:0000256" key="2">
    <source>
        <dbReference type="ARBA" id="ARBA00013346"/>
    </source>
</evidence>
<protein>
    <recommendedName>
        <fullName evidence="2">Protein-L-isoaspartate O-methyltransferase</fullName>
    </recommendedName>
    <alternativeName>
        <fullName evidence="3">Protein L-isoaspartyl methyltransferase</fullName>
    </alternativeName>
</protein>
<dbReference type="AlphaFoldDB" id="A0A432V004"/>
<dbReference type="GO" id="GO:0004719">
    <property type="term" value="F:protein-L-isoaspartate (D-aspartate) O-methyltransferase activity"/>
    <property type="evidence" value="ECO:0007669"/>
    <property type="project" value="InterPro"/>
</dbReference>
<dbReference type="CDD" id="cd02440">
    <property type="entry name" value="AdoMet_MTases"/>
    <property type="match status" value="1"/>
</dbReference>
<evidence type="ECO:0000313" key="5">
    <source>
        <dbReference type="Proteomes" id="UP000281647"/>
    </source>
</evidence>
<dbReference type="SUPFAM" id="SSF53335">
    <property type="entry name" value="S-adenosyl-L-methionine-dependent methyltransferases"/>
    <property type="match status" value="1"/>
</dbReference>
<dbReference type="EMBL" id="RKST01000039">
    <property type="protein sequence ID" value="RUM95509.1"/>
    <property type="molecule type" value="Genomic_DNA"/>
</dbReference>
<evidence type="ECO:0000313" key="4">
    <source>
        <dbReference type="EMBL" id="RUM95509.1"/>
    </source>
</evidence>
<dbReference type="PANTHER" id="PTHR11579:SF18">
    <property type="entry name" value="PROTEIN-L-ISOASPARTATE O-METHYLTRANSFERASE"/>
    <property type="match status" value="1"/>
</dbReference>
<keyword evidence="5" id="KW-1185">Reference proteome</keyword>
<proteinExistence type="inferred from homology"/>
<reference evidence="4 5" key="1">
    <citation type="submission" date="2018-11" db="EMBL/GenBank/DDBJ databases">
        <title>Pseudaminobacter arsenicus sp. nov., an arsenic-resistant bacterium isolated from arsenic-rich aquifers.</title>
        <authorList>
            <person name="Mu Y."/>
        </authorList>
    </citation>
    <scope>NUCLEOTIDE SEQUENCE [LARGE SCALE GENOMIC DNA]</scope>
    <source>
        <strain evidence="4 5">CB3</strain>
    </source>
</reference>
<name>A0A432V004_9HYPH</name>
<dbReference type="InterPro" id="IPR000682">
    <property type="entry name" value="PCMT"/>
</dbReference>
<gene>
    <name evidence="4" type="ORF">EET67_22875</name>
</gene>
<keyword evidence="4" id="KW-0808">Transferase</keyword>
<dbReference type="GO" id="GO:0005737">
    <property type="term" value="C:cytoplasm"/>
    <property type="evidence" value="ECO:0007669"/>
    <property type="project" value="TreeGrafter"/>
</dbReference>
<dbReference type="InterPro" id="IPR029063">
    <property type="entry name" value="SAM-dependent_MTases_sf"/>
</dbReference>